<dbReference type="InterPro" id="IPR042202">
    <property type="entry name" value="Duffy-ag-bd_sf"/>
</dbReference>
<organism evidence="3">
    <name type="scientific">Plasmodium falciparum Santa Lucia</name>
    <dbReference type="NCBI Taxonomy" id="478859"/>
    <lineage>
        <taxon>Eukaryota</taxon>
        <taxon>Sar</taxon>
        <taxon>Alveolata</taxon>
        <taxon>Apicomplexa</taxon>
        <taxon>Aconoidasida</taxon>
        <taxon>Haemosporida</taxon>
        <taxon>Plasmodiidae</taxon>
        <taxon>Plasmodium</taxon>
        <taxon>Plasmodium (Laverania)</taxon>
    </lineage>
</organism>
<dbReference type="Gene3D" id="1.20.1310.20">
    <property type="entry name" value="Duffy-antigen binding domain"/>
    <property type="match status" value="1"/>
</dbReference>
<name>W7FW43_PLAFA</name>
<dbReference type="EMBL" id="KE123516">
    <property type="protein sequence ID" value="EUT76906.1"/>
    <property type="molecule type" value="Genomic_DNA"/>
</dbReference>
<dbReference type="GO" id="GO:0046789">
    <property type="term" value="F:host cell surface receptor binding"/>
    <property type="evidence" value="ECO:0007669"/>
    <property type="project" value="InterPro"/>
</dbReference>
<feature type="domain" description="Duffy-antigen binding" evidence="1">
    <location>
        <begin position="118"/>
        <end position="209"/>
    </location>
</feature>
<reference evidence="3" key="1">
    <citation type="submission" date="2013-02" db="EMBL/GenBank/DDBJ databases">
        <title>The Genome Sequence of Plasmodium falciparum Santa Lucia.</title>
        <authorList>
            <consortium name="The Broad Institute Genome Sequencing Platform"/>
            <consortium name="The Broad Institute Genome Sequencing Center for Infectious Disease"/>
            <person name="Neafsey D."/>
            <person name="Cheeseman I."/>
            <person name="Volkman S."/>
            <person name="Adams J."/>
            <person name="Walker B."/>
            <person name="Young S.K."/>
            <person name="Zeng Q."/>
            <person name="Gargeya S."/>
            <person name="Fitzgerald M."/>
            <person name="Haas B."/>
            <person name="Abouelleil A."/>
            <person name="Alvarado L."/>
            <person name="Arachchi H.M."/>
            <person name="Berlin A.M."/>
            <person name="Chapman S.B."/>
            <person name="Dewar J."/>
            <person name="Goldberg J."/>
            <person name="Griggs A."/>
            <person name="Gujja S."/>
            <person name="Hansen M."/>
            <person name="Howarth C."/>
            <person name="Imamovic A."/>
            <person name="Larimer J."/>
            <person name="McCowan C."/>
            <person name="Murphy C."/>
            <person name="Neiman D."/>
            <person name="Pearson M."/>
            <person name="Priest M."/>
            <person name="Roberts A."/>
            <person name="Saif S."/>
            <person name="Shea T."/>
            <person name="Sisk P."/>
            <person name="Sykes S."/>
            <person name="Wortman J."/>
            <person name="Nusbaum C."/>
            <person name="Birren B."/>
        </authorList>
    </citation>
    <scope>NUCLEOTIDE SEQUENCE [LARGE SCALE GENOMIC DNA]</scope>
    <source>
        <strain evidence="3">Santa Lucia</strain>
    </source>
</reference>
<dbReference type="GO" id="GO:0016020">
    <property type="term" value="C:membrane"/>
    <property type="evidence" value="ECO:0007669"/>
    <property type="project" value="InterPro"/>
</dbReference>
<evidence type="ECO:0000313" key="3">
    <source>
        <dbReference type="EMBL" id="EUT76906.1"/>
    </source>
</evidence>
<gene>
    <name evidence="3" type="ORF">PFAG_05948</name>
</gene>
<dbReference type="Pfam" id="PF05424">
    <property type="entry name" value="Duffy_binding"/>
    <property type="match status" value="1"/>
</dbReference>
<feature type="non-terminal residue" evidence="3">
    <location>
        <position position="211"/>
    </location>
</feature>
<dbReference type="OrthoDB" id="379270at2759"/>
<dbReference type="Proteomes" id="UP000030666">
    <property type="component" value="Unassembled WGS sequence"/>
</dbReference>
<dbReference type="InterPro" id="IPR029210">
    <property type="entry name" value="PfEMP1_NTS"/>
</dbReference>
<sequence length="211" mass="23661">MAAAAKGGGSPQDAKHLLDSIGKDVHDKVKGEAENYIDDLKAYVSFASIFGEEMRDTDKPCKLESKYNELIEANSKRNPCKKDGTGKEDVNRFSKERVDEYDNKKIKCSNGSNGKDEGACASFRRLHLCNKNMEKIPTSSTKHDLLLDVCMAAKFEGESLNTYRAQYDEQYPGSGFTLCTMLARSFADIGDIIRGKDLFRGYNQKDRKEKE</sequence>
<protein>
    <submittedName>
        <fullName evidence="3">Uncharacterized protein</fullName>
    </submittedName>
</protein>
<dbReference type="Pfam" id="PF15447">
    <property type="entry name" value="NTS"/>
    <property type="match status" value="1"/>
</dbReference>
<proteinExistence type="predicted"/>
<feature type="domain" description="Plasmodium falciparum erythrocyte membrane protein-1 N-terminal segment" evidence="2">
    <location>
        <begin position="13"/>
        <end position="41"/>
    </location>
</feature>
<dbReference type="InterPro" id="IPR008602">
    <property type="entry name" value="Duffy-antigen-binding"/>
</dbReference>
<dbReference type="SUPFAM" id="SSF140924">
    <property type="entry name" value="Duffy binding domain-like"/>
    <property type="match status" value="1"/>
</dbReference>
<dbReference type="AlphaFoldDB" id="W7FW43"/>
<accession>W7FW43</accession>
<evidence type="ECO:0000259" key="1">
    <source>
        <dbReference type="Pfam" id="PF05424"/>
    </source>
</evidence>
<evidence type="ECO:0000259" key="2">
    <source>
        <dbReference type="Pfam" id="PF15447"/>
    </source>
</evidence>